<proteinExistence type="inferred from homology"/>
<dbReference type="GO" id="GO:0004252">
    <property type="term" value="F:serine-type endopeptidase activity"/>
    <property type="evidence" value="ECO:0007669"/>
    <property type="project" value="InterPro"/>
</dbReference>
<sequence>MFPARALVDDLPLIYNKTISACSSPELLSTAPYGIIICNDNSGSPFSAQVYAVASSKVAAAIFVSESPEFLFYTLYYPGVVISLKDALAVISYVERHAKPTASVRFQQTVVGTKPAPAVASYTSQGRAPSYSGILKPDVMAPGTFYSGFIGQILELFIISFLTHHSVQ</sequence>
<dbReference type="GO" id="GO:0006508">
    <property type="term" value="P:proteolysis"/>
    <property type="evidence" value="ECO:0007669"/>
    <property type="project" value="InterPro"/>
</dbReference>
<dbReference type="PANTHER" id="PTHR10795">
    <property type="entry name" value="PROPROTEIN CONVERTASE SUBTILISIN/KEXIN"/>
    <property type="match status" value="1"/>
</dbReference>
<accession>A0AA89AGY3</accession>
<dbReference type="Gene3D" id="3.50.30.30">
    <property type="match status" value="1"/>
</dbReference>
<dbReference type="AlphaFoldDB" id="A0AA89AGY3"/>
<dbReference type="SUPFAM" id="SSF52743">
    <property type="entry name" value="Subtilisin-like"/>
    <property type="match status" value="1"/>
</dbReference>
<evidence type="ECO:0000313" key="4">
    <source>
        <dbReference type="Proteomes" id="UP001188597"/>
    </source>
</evidence>
<comment type="caution">
    <text evidence="3">The sequence shown here is derived from an EMBL/GenBank/DDBJ whole genome shotgun (WGS) entry which is preliminary data.</text>
</comment>
<protein>
    <recommendedName>
        <fullName evidence="5">PA domain-containing protein</fullName>
    </recommendedName>
</protein>
<dbReference type="Proteomes" id="UP001188597">
    <property type="component" value="Unassembled WGS sequence"/>
</dbReference>
<keyword evidence="4" id="KW-1185">Reference proteome</keyword>
<dbReference type="InterPro" id="IPR036852">
    <property type="entry name" value="Peptidase_S8/S53_dom_sf"/>
</dbReference>
<gene>
    <name evidence="3" type="ORF">RJ639_021785</name>
</gene>
<reference evidence="3" key="1">
    <citation type="submission" date="2022-12" db="EMBL/GenBank/DDBJ databases">
        <title>Draft genome assemblies for two species of Escallonia (Escalloniales).</title>
        <authorList>
            <person name="Chanderbali A."/>
            <person name="Dervinis C."/>
            <person name="Anghel I."/>
            <person name="Soltis D."/>
            <person name="Soltis P."/>
            <person name="Zapata F."/>
        </authorList>
    </citation>
    <scope>NUCLEOTIDE SEQUENCE</scope>
    <source>
        <strain evidence="3">UCBG64.0493</strain>
        <tissue evidence="3">Leaf</tissue>
    </source>
</reference>
<dbReference type="EMBL" id="JAVXUP010002723">
    <property type="protein sequence ID" value="KAK3001727.1"/>
    <property type="molecule type" value="Genomic_DNA"/>
</dbReference>
<name>A0AA89AGY3_9ASTE</name>
<evidence type="ECO:0000256" key="2">
    <source>
        <dbReference type="ARBA" id="ARBA00022729"/>
    </source>
</evidence>
<evidence type="ECO:0000256" key="1">
    <source>
        <dbReference type="ARBA" id="ARBA00011073"/>
    </source>
</evidence>
<dbReference type="InterPro" id="IPR045051">
    <property type="entry name" value="SBT"/>
</dbReference>
<organism evidence="3 4">
    <name type="scientific">Escallonia herrerae</name>
    <dbReference type="NCBI Taxonomy" id="1293975"/>
    <lineage>
        <taxon>Eukaryota</taxon>
        <taxon>Viridiplantae</taxon>
        <taxon>Streptophyta</taxon>
        <taxon>Embryophyta</taxon>
        <taxon>Tracheophyta</taxon>
        <taxon>Spermatophyta</taxon>
        <taxon>Magnoliopsida</taxon>
        <taxon>eudicotyledons</taxon>
        <taxon>Gunneridae</taxon>
        <taxon>Pentapetalae</taxon>
        <taxon>asterids</taxon>
        <taxon>campanulids</taxon>
        <taxon>Escalloniales</taxon>
        <taxon>Escalloniaceae</taxon>
        <taxon>Escallonia</taxon>
    </lineage>
</organism>
<comment type="similarity">
    <text evidence="1">Belongs to the peptidase S8 family.</text>
</comment>
<keyword evidence="2" id="KW-0732">Signal</keyword>
<evidence type="ECO:0008006" key="5">
    <source>
        <dbReference type="Google" id="ProtNLM"/>
    </source>
</evidence>
<evidence type="ECO:0000313" key="3">
    <source>
        <dbReference type="EMBL" id="KAK3001727.1"/>
    </source>
</evidence>